<dbReference type="Pfam" id="PF12680">
    <property type="entry name" value="SnoaL_2"/>
    <property type="match status" value="1"/>
</dbReference>
<reference evidence="3" key="1">
    <citation type="journal article" date="2019" name="Int. J. Syst. Evol. Microbiol.">
        <title>The Global Catalogue of Microorganisms (GCM) 10K type strain sequencing project: providing services to taxonomists for standard genome sequencing and annotation.</title>
        <authorList>
            <consortium name="The Broad Institute Genomics Platform"/>
            <consortium name="The Broad Institute Genome Sequencing Center for Infectious Disease"/>
            <person name="Wu L."/>
            <person name="Ma J."/>
        </authorList>
    </citation>
    <scope>NUCLEOTIDE SEQUENCE [LARGE SCALE GENOMIC DNA]</scope>
    <source>
        <strain evidence="3">JCM 17316</strain>
    </source>
</reference>
<dbReference type="EMBL" id="BAABDO010000021">
    <property type="protein sequence ID" value="GAA4136502.1"/>
    <property type="molecule type" value="Genomic_DNA"/>
</dbReference>
<dbReference type="SUPFAM" id="SSF54427">
    <property type="entry name" value="NTF2-like"/>
    <property type="match status" value="1"/>
</dbReference>
<sequence>MTSHDTFDDPAALSARFVSAFNAGDLNRLDALYEERGVVVPVPGHAVAGPGRSAANRHLLGLGLPMTAETRRVYVADDIALLLVDWSLNGTGPDGREVAMKGTATDVVRRGADGTWRYVIDNPHGIA</sequence>
<evidence type="ECO:0000313" key="2">
    <source>
        <dbReference type="EMBL" id="GAA4136502.1"/>
    </source>
</evidence>
<evidence type="ECO:0000313" key="3">
    <source>
        <dbReference type="Proteomes" id="UP001500266"/>
    </source>
</evidence>
<evidence type="ECO:0000259" key="1">
    <source>
        <dbReference type="Pfam" id="PF12680"/>
    </source>
</evidence>
<dbReference type="InterPro" id="IPR032710">
    <property type="entry name" value="NTF2-like_dom_sf"/>
</dbReference>
<keyword evidence="3" id="KW-1185">Reference proteome</keyword>
<comment type="caution">
    <text evidence="2">The sequence shown here is derived from an EMBL/GenBank/DDBJ whole genome shotgun (WGS) entry which is preliminary data.</text>
</comment>
<gene>
    <name evidence="2" type="ORF">GCM10022416_20300</name>
</gene>
<proteinExistence type="predicted"/>
<name>A0ABP7YJ92_9ACTN</name>
<feature type="domain" description="SnoaL-like" evidence="1">
    <location>
        <begin position="16"/>
        <end position="117"/>
    </location>
</feature>
<protein>
    <recommendedName>
        <fullName evidence="1">SnoaL-like domain-containing protein</fullName>
    </recommendedName>
</protein>
<organism evidence="2 3">
    <name type="scientific">Actinomadura keratinilytica</name>
    <dbReference type="NCBI Taxonomy" id="547461"/>
    <lineage>
        <taxon>Bacteria</taxon>
        <taxon>Bacillati</taxon>
        <taxon>Actinomycetota</taxon>
        <taxon>Actinomycetes</taxon>
        <taxon>Streptosporangiales</taxon>
        <taxon>Thermomonosporaceae</taxon>
        <taxon>Actinomadura</taxon>
    </lineage>
</organism>
<dbReference type="Proteomes" id="UP001500266">
    <property type="component" value="Unassembled WGS sequence"/>
</dbReference>
<dbReference type="Gene3D" id="3.10.450.50">
    <property type="match status" value="1"/>
</dbReference>
<accession>A0ABP7YJ92</accession>
<dbReference type="InterPro" id="IPR037401">
    <property type="entry name" value="SnoaL-like"/>
</dbReference>